<dbReference type="EMBL" id="JAFIRN010000017">
    <property type="protein sequence ID" value="KAG5832932.1"/>
    <property type="molecule type" value="Genomic_DNA"/>
</dbReference>
<accession>A0A9D3RMC2</accession>
<sequence length="77" mass="8474">MRRSDGQWDVRAASAHAGLFHFLWSCGRACLLPFLTLYLRRLGLTAAMVGIAMATRWLIALAWGPPRVAPGRAVRPA</sequence>
<proteinExistence type="predicted"/>
<dbReference type="SUPFAM" id="SSF103473">
    <property type="entry name" value="MFS general substrate transporter"/>
    <property type="match status" value="1"/>
</dbReference>
<comment type="subcellular location">
    <subcellularLocation>
        <location evidence="1">Membrane</location>
        <topology evidence="1">Multi-pass membrane protein</topology>
    </subcellularLocation>
</comment>
<feature type="transmembrane region" description="Helical" evidence="2">
    <location>
        <begin position="12"/>
        <end position="36"/>
    </location>
</feature>
<protein>
    <recommendedName>
        <fullName evidence="5">Major facilitator superfamily associated domain-containing protein</fullName>
    </recommendedName>
</protein>
<evidence type="ECO:0008006" key="5">
    <source>
        <dbReference type="Google" id="ProtNLM"/>
    </source>
</evidence>
<evidence type="ECO:0000256" key="2">
    <source>
        <dbReference type="SAM" id="Phobius"/>
    </source>
</evidence>
<dbReference type="Proteomes" id="UP001044222">
    <property type="component" value="Chromosome 17"/>
</dbReference>
<keyword evidence="2" id="KW-0812">Transmembrane</keyword>
<keyword evidence="4" id="KW-1185">Reference proteome</keyword>
<dbReference type="AlphaFoldDB" id="A0A9D3RMC2"/>
<evidence type="ECO:0000313" key="4">
    <source>
        <dbReference type="Proteomes" id="UP001044222"/>
    </source>
</evidence>
<name>A0A9D3RMC2_ANGAN</name>
<evidence type="ECO:0000313" key="3">
    <source>
        <dbReference type="EMBL" id="KAG5832932.1"/>
    </source>
</evidence>
<dbReference type="InterPro" id="IPR036259">
    <property type="entry name" value="MFS_trans_sf"/>
</dbReference>
<dbReference type="GO" id="GO:0016020">
    <property type="term" value="C:membrane"/>
    <property type="evidence" value="ECO:0007669"/>
    <property type="project" value="UniProtKB-SubCell"/>
</dbReference>
<comment type="caution">
    <text evidence="3">The sequence shown here is derived from an EMBL/GenBank/DDBJ whole genome shotgun (WGS) entry which is preliminary data.</text>
</comment>
<keyword evidence="2" id="KW-0472">Membrane</keyword>
<feature type="non-terminal residue" evidence="3">
    <location>
        <position position="77"/>
    </location>
</feature>
<keyword evidence="2" id="KW-1133">Transmembrane helix</keyword>
<feature type="transmembrane region" description="Helical" evidence="2">
    <location>
        <begin position="42"/>
        <end position="63"/>
    </location>
</feature>
<gene>
    <name evidence="3" type="ORF">ANANG_G00296450</name>
</gene>
<organism evidence="3 4">
    <name type="scientific">Anguilla anguilla</name>
    <name type="common">European freshwater eel</name>
    <name type="synonym">Muraena anguilla</name>
    <dbReference type="NCBI Taxonomy" id="7936"/>
    <lineage>
        <taxon>Eukaryota</taxon>
        <taxon>Metazoa</taxon>
        <taxon>Chordata</taxon>
        <taxon>Craniata</taxon>
        <taxon>Vertebrata</taxon>
        <taxon>Euteleostomi</taxon>
        <taxon>Actinopterygii</taxon>
        <taxon>Neopterygii</taxon>
        <taxon>Teleostei</taxon>
        <taxon>Anguilliformes</taxon>
        <taxon>Anguillidae</taxon>
        <taxon>Anguilla</taxon>
    </lineage>
</organism>
<dbReference type="Gene3D" id="1.20.1250.20">
    <property type="entry name" value="MFS general substrate transporter like domains"/>
    <property type="match status" value="1"/>
</dbReference>
<evidence type="ECO:0000256" key="1">
    <source>
        <dbReference type="ARBA" id="ARBA00004141"/>
    </source>
</evidence>
<reference evidence="3" key="1">
    <citation type="submission" date="2021-01" db="EMBL/GenBank/DDBJ databases">
        <title>A chromosome-scale assembly of European eel, Anguilla anguilla.</title>
        <authorList>
            <person name="Henkel C."/>
            <person name="Jong-Raadsen S.A."/>
            <person name="Dufour S."/>
            <person name="Weltzien F.-A."/>
            <person name="Palstra A.P."/>
            <person name="Pelster B."/>
            <person name="Spaink H.P."/>
            <person name="Van Den Thillart G.E."/>
            <person name="Jansen H."/>
            <person name="Zahm M."/>
            <person name="Klopp C."/>
            <person name="Cedric C."/>
            <person name="Louis A."/>
            <person name="Berthelot C."/>
            <person name="Parey E."/>
            <person name="Roest Crollius H."/>
            <person name="Montfort J."/>
            <person name="Robinson-Rechavi M."/>
            <person name="Bucao C."/>
            <person name="Bouchez O."/>
            <person name="Gislard M."/>
            <person name="Lluch J."/>
            <person name="Milhes M."/>
            <person name="Lampietro C."/>
            <person name="Lopez Roques C."/>
            <person name="Donnadieu C."/>
            <person name="Braasch I."/>
            <person name="Desvignes T."/>
            <person name="Postlethwait J."/>
            <person name="Bobe J."/>
            <person name="Guiguen Y."/>
            <person name="Dirks R."/>
        </authorList>
    </citation>
    <scope>NUCLEOTIDE SEQUENCE</scope>
    <source>
        <strain evidence="3">Tag_6206</strain>
        <tissue evidence="3">Liver</tissue>
    </source>
</reference>